<dbReference type="Proteomes" id="UP000613580">
    <property type="component" value="Unassembled WGS sequence"/>
</dbReference>
<feature type="active site" description="Nucleophile" evidence="1">
    <location>
        <position position="182"/>
    </location>
</feature>
<feature type="binding site" evidence="2">
    <location>
        <begin position="253"/>
        <end position="256"/>
    </location>
    <ligand>
        <name>substrate</name>
    </ligand>
</feature>
<protein>
    <recommendedName>
        <fullName evidence="6">Asparaginase</fullName>
    </recommendedName>
</protein>
<feature type="site" description="Cleavage; by autolysis" evidence="3">
    <location>
        <begin position="181"/>
        <end position="182"/>
    </location>
</feature>
<dbReference type="InterPro" id="IPR029055">
    <property type="entry name" value="Ntn_hydrolases_N"/>
</dbReference>
<dbReference type="Gene3D" id="3.60.20.30">
    <property type="entry name" value="(Glycosyl)asparaginase"/>
    <property type="match status" value="1"/>
</dbReference>
<dbReference type="InterPro" id="IPR000246">
    <property type="entry name" value="Peptidase_T2"/>
</dbReference>
<dbReference type="AlphaFoldDB" id="A0A8H6SG80"/>
<dbReference type="PANTHER" id="PTHR10188:SF43">
    <property type="entry name" value="ASPARAGINASE (EUROFUNG)"/>
    <property type="match status" value="1"/>
</dbReference>
<dbReference type="CDD" id="cd04701">
    <property type="entry name" value="Asparaginase_2"/>
    <property type="match status" value="1"/>
</dbReference>
<evidence type="ECO:0000256" key="1">
    <source>
        <dbReference type="PIRSR" id="PIRSR600246-1"/>
    </source>
</evidence>
<keyword evidence="5" id="KW-1185">Reference proteome</keyword>
<evidence type="ECO:0000256" key="3">
    <source>
        <dbReference type="PIRSR" id="PIRSR600246-3"/>
    </source>
</evidence>
<dbReference type="SUPFAM" id="SSF56235">
    <property type="entry name" value="N-terminal nucleophile aminohydrolases (Ntn hydrolases)"/>
    <property type="match status" value="1"/>
</dbReference>
<dbReference type="EMBL" id="JACAZE010000015">
    <property type="protein sequence ID" value="KAF7298200.1"/>
    <property type="molecule type" value="Genomic_DNA"/>
</dbReference>
<gene>
    <name evidence="4" type="ORF">HMN09_01041900</name>
</gene>
<evidence type="ECO:0000313" key="5">
    <source>
        <dbReference type="Proteomes" id="UP000613580"/>
    </source>
</evidence>
<dbReference type="PANTHER" id="PTHR10188">
    <property type="entry name" value="L-ASPARAGINASE"/>
    <property type="match status" value="1"/>
</dbReference>
<dbReference type="Pfam" id="PF01112">
    <property type="entry name" value="Asparaginase_2"/>
    <property type="match status" value="2"/>
</dbReference>
<dbReference type="OrthoDB" id="2262349at2759"/>
<accession>A0A8H6SG80</accession>
<comment type="caution">
    <text evidence="4">The sequence shown here is derived from an EMBL/GenBank/DDBJ whole genome shotgun (WGS) entry which is preliminary data.</text>
</comment>
<evidence type="ECO:0000256" key="2">
    <source>
        <dbReference type="PIRSR" id="PIRSR600246-2"/>
    </source>
</evidence>
<evidence type="ECO:0000313" key="4">
    <source>
        <dbReference type="EMBL" id="KAF7298200.1"/>
    </source>
</evidence>
<dbReference type="GO" id="GO:0016811">
    <property type="term" value="F:hydrolase activity, acting on carbon-nitrogen (but not peptide) bonds, in linear amides"/>
    <property type="evidence" value="ECO:0007669"/>
    <property type="project" value="UniProtKB-ARBA"/>
</dbReference>
<feature type="binding site" evidence="2">
    <location>
        <begin position="210"/>
        <end position="213"/>
    </location>
    <ligand>
        <name>substrate</name>
    </ligand>
</feature>
<proteinExistence type="predicted"/>
<organism evidence="4 5">
    <name type="scientific">Mycena chlorophos</name>
    <name type="common">Agaric fungus</name>
    <name type="synonym">Agaricus chlorophos</name>
    <dbReference type="NCBI Taxonomy" id="658473"/>
    <lineage>
        <taxon>Eukaryota</taxon>
        <taxon>Fungi</taxon>
        <taxon>Dikarya</taxon>
        <taxon>Basidiomycota</taxon>
        <taxon>Agaricomycotina</taxon>
        <taxon>Agaricomycetes</taxon>
        <taxon>Agaricomycetidae</taxon>
        <taxon>Agaricales</taxon>
        <taxon>Marasmiineae</taxon>
        <taxon>Mycenaceae</taxon>
        <taxon>Mycena</taxon>
    </lineage>
</organism>
<sequence length="356" mass="37884">MTLLVVHGGAGTMSRPGSTPEQRANYRAAIRKALLAGNAVLSAGGEAMDAAAAAVRVFEDNPLFNAGKGAVFNVAGKNELEASLMLSKPPASHPHIPTSRRGVGMTLLTHVRNPSSLARALYLAPDVLPTQLVPESYFFTRARWIEHRRGLGLPEGDEKDPEKADDDEIEDFPLLDLLPTGTVGAVALDSHGCIASMTSTGGRTNKLVGRIGDTPHMGSGFWAEQWNTTSWVHKVLGKMWGTPSQHAVGVSGTGDGDASPSFKTLLVLSDARSQYFIRFNTAATIAHRVRYLGESLQAAADFAVKELAENGGIGGVIALDNHHNAVFALNCPGMYRGVIHEDGIPKTAIFDDDVLE</sequence>
<name>A0A8H6SG80_MYCCL</name>
<evidence type="ECO:0008006" key="6">
    <source>
        <dbReference type="Google" id="ProtNLM"/>
    </source>
</evidence>
<reference evidence="4" key="1">
    <citation type="submission" date="2020-05" db="EMBL/GenBank/DDBJ databases">
        <title>Mycena genomes resolve the evolution of fungal bioluminescence.</title>
        <authorList>
            <person name="Tsai I.J."/>
        </authorList>
    </citation>
    <scope>NUCLEOTIDE SEQUENCE</scope>
    <source>
        <strain evidence="4">110903Hualien_Pintung</strain>
    </source>
</reference>